<keyword evidence="3 8" id="KW-0479">Metal-binding</keyword>
<evidence type="ECO:0000313" key="12">
    <source>
        <dbReference type="Proteomes" id="UP001342314"/>
    </source>
</evidence>
<evidence type="ECO:0008006" key="13">
    <source>
        <dbReference type="Google" id="ProtNLM"/>
    </source>
</evidence>
<dbReference type="PANTHER" id="PTHR11106">
    <property type="entry name" value="GANGLIOSIDE INDUCED DIFFERENTIATION ASSOCIATED PROTEIN 2-RELATED"/>
    <property type="match status" value="1"/>
</dbReference>
<evidence type="ECO:0000313" key="11">
    <source>
        <dbReference type="EMBL" id="GJN93909.1"/>
    </source>
</evidence>
<comment type="caution">
    <text evidence="11">The sequence shown here is derived from an EMBL/GenBank/DDBJ whole genome shotgun (WGS) entry which is preliminary data.</text>
</comment>
<dbReference type="InterPro" id="IPR029035">
    <property type="entry name" value="DHS-like_NAD/FAD-binding_dom"/>
</dbReference>
<dbReference type="Gene3D" id="3.40.220.10">
    <property type="entry name" value="Leucine Aminopeptidase, subunit E, domain 1"/>
    <property type="match status" value="1"/>
</dbReference>
<keyword evidence="12" id="KW-1185">Reference proteome</keyword>
<dbReference type="GO" id="GO:0005739">
    <property type="term" value="C:mitochondrion"/>
    <property type="evidence" value="ECO:0007669"/>
    <property type="project" value="UniProtKB-SubCell"/>
</dbReference>
<dbReference type="SUPFAM" id="SSF52949">
    <property type="entry name" value="Macro domain-like"/>
    <property type="match status" value="1"/>
</dbReference>
<evidence type="ECO:0000256" key="3">
    <source>
        <dbReference type="ARBA" id="ARBA00022723"/>
    </source>
</evidence>
<feature type="binding site" evidence="8">
    <location>
        <position position="489"/>
    </location>
    <ligand>
        <name>Zn(2+)</name>
        <dbReference type="ChEBI" id="CHEBI:29105"/>
    </ligand>
</feature>
<comment type="caution">
    <text evidence="8">Lacks conserved residue(s) required for the propagation of feature annotation.</text>
</comment>
<feature type="binding site" evidence="8">
    <location>
        <position position="494"/>
    </location>
    <ligand>
        <name>Zn(2+)</name>
        <dbReference type="ChEBI" id="CHEBI:29105"/>
    </ligand>
</feature>
<dbReference type="GO" id="GO:0046872">
    <property type="term" value="F:metal ion binding"/>
    <property type="evidence" value="ECO:0007669"/>
    <property type="project" value="UniProtKB-KW"/>
</dbReference>
<sequence>MLALNSYRDLVDLALPRVVGEDTATSPQDVVGAQIAVLTHLIRELPYHPRLPSAIDLPSYPYAHREQLLRSLLTVRDPTESSPLPKDIVNLATILARATNDRNPDPYTSVSSIPALTTNLFPSTSHDALPPSFQRIRFHRGDYTRLASSRASVAEGALALVNPANTRMLGCFKPSHPCADNVIHAAAGPALRADCAKIMAARDWEDVETAQDVLVTRGGALRAEYVLHVAGPQLARKGAPPTAKQVEQLETVYRRCLDLAEELGTISTVAFPCISTGLFFFPGAQAAQIALRTVSEWLDAHPTSNVKDVIFVLFSQTDTDNYLAALPAVFPSLPSPPLSLVVKQTIPEHVKQWILESDSVIIHAGAGLSADAVNDEVGFGLDYTNADLFAQLYPGLLDKTPLRCLYHTIGHDWEDPLVKWAFLLLHGYRVQTWSSPRPTSLYASLLRFATSRPNGYAVRSSNADGLFLSSGFDADRVWTPQGTYDTFQCLSPSCAAQNPSRKARTWPSFAACARAAEVVDRDEMRIPSERADELIPRCPSCGGQDVFFNVRGGDWFVERPAGEARRHQQQVDDLVSRAREKSGHVLLLELGAGFNTPSVVRWPSEELVERHGGEGGAVKLVRVNLKHPEVGFEVEWPELALGEDAGEKRDVAGLKLGAGDFVRLLEQEATWSTML</sequence>
<feature type="binding site" evidence="8">
    <location>
        <position position="538"/>
    </location>
    <ligand>
        <name>Zn(2+)</name>
        <dbReference type="ChEBI" id="CHEBI:29105"/>
    </ligand>
</feature>
<accession>A0AAV5GTQ9</accession>
<dbReference type="AlphaFoldDB" id="A0AAV5GTQ9"/>
<evidence type="ECO:0000256" key="2">
    <source>
        <dbReference type="ARBA" id="ARBA00004173"/>
    </source>
</evidence>
<organism evidence="11 12">
    <name type="scientific">Rhodotorula paludigena</name>
    <dbReference type="NCBI Taxonomy" id="86838"/>
    <lineage>
        <taxon>Eukaryota</taxon>
        <taxon>Fungi</taxon>
        <taxon>Dikarya</taxon>
        <taxon>Basidiomycota</taxon>
        <taxon>Pucciniomycotina</taxon>
        <taxon>Microbotryomycetes</taxon>
        <taxon>Sporidiobolales</taxon>
        <taxon>Sporidiobolaceae</taxon>
        <taxon>Rhodotorula</taxon>
    </lineage>
</organism>
<evidence type="ECO:0000259" key="10">
    <source>
        <dbReference type="PROSITE" id="PS51154"/>
    </source>
</evidence>
<keyword evidence="5 8" id="KW-0862">Zinc</keyword>
<dbReference type="SUPFAM" id="SSF52467">
    <property type="entry name" value="DHS-like NAD/FAD-binding domain"/>
    <property type="match status" value="1"/>
</dbReference>
<dbReference type="PROSITE" id="PS51154">
    <property type="entry name" value="MACRO"/>
    <property type="match status" value="1"/>
</dbReference>
<dbReference type="InterPro" id="IPR043472">
    <property type="entry name" value="Macro_dom-like"/>
</dbReference>
<name>A0AAV5GTQ9_9BASI</name>
<dbReference type="Gene3D" id="3.40.50.1220">
    <property type="entry name" value="TPP-binding domain"/>
    <property type="match status" value="1"/>
</dbReference>
<evidence type="ECO:0000259" key="9">
    <source>
        <dbReference type="PROSITE" id="PS50305"/>
    </source>
</evidence>
<evidence type="ECO:0000256" key="5">
    <source>
        <dbReference type="ARBA" id="ARBA00022833"/>
    </source>
</evidence>
<keyword evidence="7" id="KW-0326">Glycosidase</keyword>
<reference evidence="11 12" key="1">
    <citation type="submission" date="2021-12" db="EMBL/GenBank/DDBJ databases">
        <title>High titer production of polyol ester of fatty acids by Rhodotorula paludigena BS15 towards product separation-free biomass refinery.</title>
        <authorList>
            <person name="Mano J."/>
            <person name="Ono H."/>
            <person name="Tanaka T."/>
            <person name="Naito K."/>
            <person name="Sushida H."/>
            <person name="Ike M."/>
            <person name="Tokuyasu K."/>
            <person name="Kitaoka M."/>
        </authorList>
    </citation>
    <scope>NUCLEOTIDE SEQUENCE [LARGE SCALE GENOMIC DNA]</scope>
    <source>
        <strain evidence="11 12">BS15</strain>
    </source>
</reference>
<evidence type="ECO:0000256" key="7">
    <source>
        <dbReference type="ARBA" id="ARBA00023295"/>
    </source>
</evidence>
<protein>
    <recommendedName>
        <fullName evidence="13">ADP-ribose 1''-phosphate phosphatase</fullName>
    </recommendedName>
</protein>
<evidence type="ECO:0000256" key="8">
    <source>
        <dbReference type="PROSITE-ProRule" id="PRU00236"/>
    </source>
</evidence>
<evidence type="ECO:0000256" key="1">
    <source>
        <dbReference type="ARBA" id="ARBA00001947"/>
    </source>
</evidence>
<comment type="subcellular location">
    <subcellularLocation>
        <location evidence="2">Mitochondrion</location>
    </subcellularLocation>
</comment>
<proteinExistence type="predicted"/>
<dbReference type="Proteomes" id="UP001342314">
    <property type="component" value="Unassembled WGS sequence"/>
</dbReference>
<gene>
    <name evidence="11" type="ORF">Rhopal_006968-T1</name>
</gene>
<keyword evidence="6" id="KW-0520">NAD</keyword>
<comment type="cofactor">
    <cofactor evidence="1">
        <name>Zn(2+)</name>
        <dbReference type="ChEBI" id="CHEBI:29105"/>
    </cofactor>
</comment>
<evidence type="ECO:0000256" key="4">
    <source>
        <dbReference type="ARBA" id="ARBA00022801"/>
    </source>
</evidence>
<feature type="domain" description="Macro" evidence="10">
    <location>
        <begin position="123"/>
        <end position="330"/>
    </location>
</feature>
<dbReference type="GO" id="GO:0016798">
    <property type="term" value="F:hydrolase activity, acting on glycosyl bonds"/>
    <property type="evidence" value="ECO:0007669"/>
    <property type="project" value="UniProtKB-KW"/>
</dbReference>
<dbReference type="Pfam" id="PF01661">
    <property type="entry name" value="Macro"/>
    <property type="match status" value="1"/>
</dbReference>
<dbReference type="InterPro" id="IPR002589">
    <property type="entry name" value="Macro_dom"/>
</dbReference>
<dbReference type="PANTHER" id="PTHR11106:SF121">
    <property type="entry name" value="ADP-RIBOSE 1''-PHOSPHATE PHOSPHATASE"/>
    <property type="match status" value="1"/>
</dbReference>
<dbReference type="InterPro" id="IPR026590">
    <property type="entry name" value="Ssirtuin_cat_dom"/>
</dbReference>
<dbReference type="EMBL" id="BQKY01000015">
    <property type="protein sequence ID" value="GJN93909.1"/>
    <property type="molecule type" value="Genomic_DNA"/>
</dbReference>
<dbReference type="PROSITE" id="PS50305">
    <property type="entry name" value="SIRTUIN"/>
    <property type="match status" value="1"/>
</dbReference>
<dbReference type="SMART" id="SM00506">
    <property type="entry name" value="A1pp"/>
    <property type="match status" value="1"/>
</dbReference>
<keyword evidence="4" id="KW-0378">Hydrolase</keyword>
<evidence type="ECO:0000256" key="6">
    <source>
        <dbReference type="ARBA" id="ARBA00023027"/>
    </source>
</evidence>
<feature type="domain" description="Deacetylase sirtuin-type" evidence="9">
    <location>
        <begin position="339"/>
        <end position="668"/>
    </location>
</feature>
<feature type="binding site" evidence="8">
    <location>
        <position position="541"/>
    </location>
    <ligand>
        <name>Zn(2+)</name>
        <dbReference type="ChEBI" id="CHEBI:29105"/>
    </ligand>
</feature>